<dbReference type="Pfam" id="PF02944">
    <property type="entry name" value="BESS"/>
    <property type="match status" value="1"/>
</dbReference>
<evidence type="ECO:0000313" key="4">
    <source>
        <dbReference type="EMBL" id="GFG38972.1"/>
    </source>
</evidence>
<dbReference type="PROSITE" id="PS51031">
    <property type="entry name" value="BESS"/>
    <property type="match status" value="1"/>
</dbReference>
<keyword evidence="5" id="KW-1185">Reference proteome</keyword>
<evidence type="ECO:0000256" key="2">
    <source>
        <dbReference type="SAM" id="MobiDB-lite"/>
    </source>
</evidence>
<sequence length="237" mass="27332">NEIQRKWKNTRDNFGREVQMQKKVASGQRATKRRNYIYFDQLLFLLLTMQGLSTSGNFTPPPIANEGEEQAVMTEHEGGEVPNAKAATYRQQKKCPKRTYEESLLEIIKEKNRDHIDEDKSFLMSLVPAFRKLNDEQKFMAKVEFLNVMRRITFCQPPHHLSSPPQFPSYSKLPGPHSSNIGTLPKVHIPYGTHHNFCKDFQHPHYESMQNPYSNFTPCPQQSTSTSSSTPHAHATR</sequence>
<dbReference type="InParanoid" id="A0A6L2Q629"/>
<feature type="non-terminal residue" evidence="4">
    <location>
        <position position="1"/>
    </location>
</feature>
<dbReference type="GO" id="GO:0005634">
    <property type="term" value="C:nucleus"/>
    <property type="evidence" value="ECO:0007669"/>
    <property type="project" value="UniProtKB-SubCell"/>
</dbReference>
<accession>A0A6L2Q629</accession>
<protein>
    <recommendedName>
        <fullName evidence="3">BESS domain-containing protein</fullName>
    </recommendedName>
</protein>
<dbReference type="EMBL" id="BLKM01000839">
    <property type="protein sequence ID" value="GFG38972.1"/>
    <property type="molecule type" value="Genomic_DNA"/>
</dbReference>
<comment type="subcellular location">
    <subcellularLocation>
        <location evidence="1">Nucleus</location>
    </subcellularLocation>
</comment>
<evidence type="ECO:0000259" key="3">
    <source>
        <dbReference type="PROSITE" id="PS51031"/>
    </source>
</evidence>
<name>A0A6L2Q629_COPFO</name>
<dbReference type="PANTHER" id="PTHR12243:SF69">
    <property type="entry name" value="SI:CH73-59F11.3"/>
    <property type="match status" value="1"/>
</dbReference>
<dbReference type="AlphaFoldDB" id="A0A6L2Q629"/>
<dbReference type="Proteomes" id="UP000502823">
    <property type="component" value="Unassembled WGS sequence"/>
</dbReference>
<feature type="region of interest" description="Disordered" evidence="2">
    <location>
        <begin position="212"/>
        <end position="237"/>
    </location>
</feature>
<dbReference type="GO" id="GO:0006357">
    <property type="term" value="P:regulation of transcription by RNA polymerase II"/>
    <property type="evidence" value="ECO:0007669"/>
    <property type="project" value="TreeGrafter"/>
</dbReference>
<feature type="compositionally biased region" description="Low complexity" evidence="2">
    <location>
        <begin position="220"/>
        <end position="237"/>
    </location>
</feature>
<dbReference type="InterPro" id="IPR006578">
    <property type="entry name" value="MADF-dom"/>
</dbReference>
<organism evidence="4 5">
    <name type="scientific">Coptotermes formosanus</name>
    <name type="common">Formosan subterranean termite</name>
    <dbReference type="NCBI Taxonomy" id="36987"/>
    <lineage>
        <taxon>Eukaryota</taxon>
        <taxon>Metazoa</taxon>
        <taxon>Ecdysozoa</taxon>
        <taxon>Arthropoda</taxon>
        <taxon>Hexapoda</taxon>
        <taxon>Insecta</taxon>
        <taxon>Pterygota</taxon>
        <taxon>Neoptera</taxon>
        <taxon>Polyneoptera</taxon>
        <taxon>Dictyoptera</taxon>
        <taxon>Blattodea</taxon>
        <taxon>Blattoidea</taxon>
        <taxon>Termitoidae</taxon>
        <taxon>Rhinotermitidae</taxon>
        <taxon>Coptotermes</taxon>
    </lineage>
</organism>
<evidence type="ECO:0000313" key="5">
    <source>
        <dbReference type="Proteomes" id="UP000502823"/>
    </source>
</evidence>
<feature type="domain" description="BESS" evidence="3">
    <location>
        <begin position="116"/>
        <end position="155"/>
    </location>
</feature>
<proteinExistence type="predicted"/>
<gene>
    <name evidence="4" type="ORF">Cfor_12577</name>
</gene>
<evidence type="ECO:0000256" key="1">
    <source>
        <dbReference type="PROSITE-ProRule" id="PRU00371"/>
    </source>
</evidence>
<dbReference type="Pfam" id="PF10545">
    <property type="entry name" value="MADF_DNA_bdg"/>
    <property type="match status" value="1"/>
</dbReference>
<dbReference type="OrthoDB" id="8118596at2759"/>
<dbReference type="InterPro" id="IPR039353">
    <property type="entry name" value="TF_Adf1"/>
</dbReference>
<comment type="caution">
    <text evidence="4">The sequence shown here is derived from an EMBL/GenBank/DDBJ whole genome shotgun (WGS) entry which is preliminary data.</text>
</comment>
<dbReference type="PANTHER" id="PTHR12243">
    <property type="entry name" value="MADF DOMAIN TRANSCRIPTION FACTOR"/>
    <property type="match status" value="1"/>
</dbReference>
<dbReference type="GO" id="GO:0003677">
    <property type="term" value="F:DNA binding"/>
    <property type="evidence" value="ECO:0007669"/>
    <property type="project" value="InterPro"/>
</dbReference>
<dbReference type="GO" id="GO:0005667">
    <property type="term" value="C:transcription regulator complex"/>
    <property type="evidence" value="ECO:0007669"/>
    <property type="project" value="TreeGrafter"/>
</dbReference>
<dbReference type="InterPro" id="IPR004210">
    <property type="entry name" value="BESS_motif"/>
</dbReference>
<reference evidence="5" key="1">
    <citation type="submission" date="2020-01" db="EMBL/GenBank/DDBJ databases">
        <title>Draft genome sequence of the Termite Coptotermes fromosanus.</title>
        <authorList>
            <person name="Itakura S."/>
            <person name="Yosikawa Y."/>
            <person name="Umezawa K."/>
        </authorList>
    </citation>
    <scope>NUCLEOTIDE SEQUENCE [LARGE SCALE GENOMIC DNA]</scope>
</reference>
<keyword evidence="1" id="KW-0539">Nucleus</keyword>